<dbReference type="Pfam" id="PF02654">
    <property type="entry name" value="CobS"/>
    <property type="match status" value="1"/>
</dbReference>
<evidence type="ECO:0000256" key="17">
    <source>
        <dbReference type="ARBA" id="ARBA00048623"/>
    </source>
</evidence>
<protein>
    <recommendedName>
        <fullName evidence="6 19">Adenosylcobinamide-GDP ribazoletransferase</fullName>
        <ecNumber evidence="5 19">2.7.8.26</ecNumber>
    </recommendedName>
    <alternativeName>
        <fullName evidence="16 19">Cobalamin synthase</fullName>
    </alternativeName>
    <alternativeName>
        <fullName evidence="15 19">Cobalamin-5'-phosphate synthase</fullName>
    </alternativeName>
</protein>
<dbReference type="AlphaFoldDB" id="C6WST3"/>
<organism evidence="20 21">
    <name type="scientific">Methylotenera mobilis (strain JLW8 / ATCC BAA-1282 / DSM 17540)</name>
    <dbReference type="NCBI Taxonomy" id="583345"/>
    <lineage>
        <taxon>Bacteria</taxon>
        <taxon>Pseudomonadati</taxon>
        <taxon>Pseudomonadota</taxon>
        <taxon>Betaproteobacteria</taxon>
        <taxon>Nitrosomonadales</taxon>
        <taxon>Methylophilaceae</taxon>
        <taxon>Methylotenera</taxon>
    </lineage>
</organism>
<dbReference type="InterPro" id="IPR003805">
    <property type="entry name" value="CobS"/>
</dbReference>
<evidence type="ECO:0000256" key="2">
    <source>
        <dbReference type="ARBA" id="ARBA00004651"/>
    </source>
</evidence>
<evidence type="ECO:0000256" key="5">
    <source>
        <dbReference type="ARBA" id="ARBA00013200"/>
    </source>
</evidence>
<dbReference type="GO" id="GO:0051073">
    <property type="term" value="F:adenosylcobinamide-GDP ribazoletransferase activity"/>
    <property type="evidence" value="ECO:0007669"/>
    <property type="project" value="UniProtKB-UniRule"/>
</dbReference>
<dbReference type="KEGG" id="mmb:Mmol_0265"/>
<evidence type="ECO:0000256" key="4">
    <source>
        <dbReference type="ARBA" id="ARBA00010561"/>
    </source>
</evidence>
<keyword evidence="13 19" id="KW-0472">Membrane</keyword>
<evidence type="ECO:0000256" key="3">
    <source>
        <dbReference type="ARBA" id="ARBA00004663"/>
    </source>
</evidence>
<feature type="transmembrane region" description="Helical" evidence="19">
    <location>
        <begin position="139"/>
        <end position="160"/>
    </location>
</feature>
<dbReference type="EC" id="2.7.8.26" evidence="5 19"/>
<dbReference type="Proteomes" id="UP000002742">
    <property type="component" value="Chromosome"/>
</dbReference>
<dbReference type="HOGENOM" id="CLU_057426_1_1_4"/>
<evidence type="ECO:0000256" key="15">
    <source>
        <dbReference type="ARBA" id="ARBA00032605"/>
    </source>
</evidence>
<evidence type="ECO:0000256" key="11">
    <source>
        <dbReference type="ARBA" id="ARBA00022842"/>
    </source>
</evidence>
<dbReference type="GO" id="GO:0009236">
    <property type="term" value="P:cobalamin biosynthetic process"/>
    <property type="evidence" value="ECO:0007669"/>
    <property type="project" value="UniProtKB-UniRule"/>
</dbReference>
<keyword evidence="19" id="KW-0997">Cell inner membrane</keyword>
<reference evidence="21" key="1">
    <citation type="submission" date="2009-07" db="EMBL/GenBank/DDBJ databases">
        <title>Complete sequence of Methylotenera mobilis JLW8.</title>
        <authorList>
            <consortium name="US DOE Joint Genome Institute"/>
            <person name="Lucas S."/>
            <person name="Copeland A."/>
            <person name="Lapidus A."/>
            <person name="Glavina del Rio T."/>
            <person name="Tice H."/>
            <person name="Bruce D."/>
            <person name="Goodwin L."/>
            <person name="Pitluck S."/>
            <person name="LaButti K.M."/>
            <person name="Clum A."/>
            <person name="Larimer F."/>
            <person name="Land M."/>
            <person name="Hauser L."/>
            <person name="Kyrpides N."/>
            <person name="Mikhailova N."/>
            <person name="Kayluzhnaya M."/>
            <person name="Chistoserdova L."/>
        </authorList>
    </citation>
    <scope>NUCLEOTIDE SEQUENCE [LARGE SCALE GENOMIC DNA]</scope>
    <source>
        <strain evidence="21">JLW8 / ATCC BAA-1282 / DSM 17540</strain>
    </source>
</reference>
<feature type="transmembrane region" description="Helical" evidence="19">
    <location>
        <begin position="114"/>
        <end position="133"/>
    </location>
</feature>
<evidence type="ECO:0000256" key="13">
    <source>
        <dbReference type="ARBA" id="ARBA00023136"/>
    </source>
</evidence>
<keyword evidence="12 19" id="KW-1133">Transmembrane helix</keyword>
<comment type="pathway">
    <text evidence="3 19">Cofactor biosynthesis; adenosylcobalamin biosynthesis; adenosylcobalamin from cob(II)yrinate a,c-diamide: step 7/7.</text>
</comment>
<evidence type="ECO:0000256" key="14">
    <source>
        <dbReference type="ARBA" id="ARBA00025228"/>
    </source>
</evidence>
<evidence type="ECO:0000256" key="10">
    <source>
        <dbReference type="ARBA" id="ARBA00022692"/>
    </source>
</evidence>
<evidence type="ECO:0000256" key="12">
    <source>
        <dbReference type="ARBA" id="ARBA00022989"/>
    </source>
</evidence>
<comment type="similarity">
    <text evidence="4 19">Belongs to the CobS family.</text>
</comment>
<dbReference type="HAMAP" id="MF_00719">
    <property type="entry name" value="CobS"/>
    <property type="match status" value="1"/>
</dbReference>
<proteinExistence type="inferred from homology"/>
<evidence type="ECO:0000256" key="8">
    <source>
        <dbReference type="ARBA" id="ARBA00022573"/>
    </source>
</evidence>
<accession>C6WST3</accession>
<comment type="cofactor">
    <cofactor evidence="1 19">
        <name>Mg(2+)</name>
        <dbReference type="ChEBI" id="CHEBI:18420"/>
    </cofactor>
</comment>
<feature type="transmembrane region" description="Helical" evidence="19">
    <location>
        <begin position="212"/>
        <end position="230"/>
    </location>
</feature>
<dbReference type="GO" id="GO:0005886">
    <property type="term" value="C:plasma membrane"/>
    <property type="evidence" value="ECO:0007669"/>
    <property type="project" value="UniProtKB-SubCell"/>
</dbReference>
<keyword evidence="21" id="KW-1185">Reference proteome</keyword>
<dbReference type="eggNOG" id="COG0368">
    <property type="taxonomic scope" value="Bacteria"/>
</dbReference>
<keyword evidence="10 19" id="KW-0812">Transmembrane</keyword>
<evidence type="ECO:0000256" key="9">
    <source>
        <dbReference type="ARBA" id="ARBA00022679"/>
    </source>
</evidence>
<evidence type="ECO:0000256" key="19">
    <source>
        <dbReference type="HAMAP-Rule" id="MF_00719"/>
    </source>
</evidence>
<keyword evidence="7 19" id="KW-1003">Cell membrane</keyword>
<keyword evidence="11 19" id="KW-0460">Magnesium</keyword>
<dbReference type="STRING" id="583345.Mmol_0265"/>
<feature type="transmembrane region" description="Helical" evidence="19">
    <location>
        <begin position="181"/>
        <end position="200"/>
    </location>
</feature>
<gene>
    <name evidence="19" type="primary">cobS</name>
    <name evidence="20" type="ordered locus">Mmol_0265</name>
</gene>
<dbReference type="UniPathway" id="UPA00148">
    <property type="reaction ID" value="UER00238"/>
</dbReference>
<sequence length="268" mass="29719">MISFLRNERRYMLLAVGFFTRIPVPMFGDFHPDDLNRSAKYFPLVGIFVGLIGAGAFAFASKVLPQSIAVLISMAMTVYITGAFHEDGLADSADGLGGGWDTERILAIMQDSRLGTYGAIALFFALFTKYQLLTALPAYFVPFVLVIGHAFSRLCALLIMADLEYVRESSKAKPLATKIKMPGLLVAVLFGVAPIPLLYWNFSPALLSAKDWLWLSACCLTPVALVWVWWRNKIKHWLGGYTGDCLGAMQQMTELAFYLGLLVWAQQL</sequence>
<comment type="subcellular location">
    <subcellularLocation>
        <location evidence="19">Cell inner membrane</location>
        <topology evidence="19">Multi-pass membrane protein</topology>
    </subcellularLocation>
    <subcellularLocation>
        <location evidence="2">Cell membrane</location>
        <topology evidence="2">Multi-pass membrane protein</topology>
    </subcellularLocation>
</comment>
<dbReference type="NCBIfam" id="NF001277">
    <property type="entry name" value="PRK00235.1-3"/>
    <property type="match status" value="1"/>
</dbReference>
<feature type="transmembrane region" description="Helical" evidence="19">
    <location>
        <begin position="42"/>
        <end position="64"/>
    </location>
</feature>
<name>C6WST3_METML</name>
<dbReference type="PANTHER" id="PTHR34148">
    <property type="entry name" value="ADENOSYLCOBINAMIDE-GDP RIBAZOLETRANSFERASE"/>
    <property type="match status" value="1"/>
</dbReference>
<evidence type="ECO:0000313" key="20">
    <source>
        <dbReference type="EMBL" id="ACT47175.1"/>
    </source>
</evidence>
<evidence type="ECO:0000256" key="18">
    <source>
        <dbReference type="ARBA" id="ARBA00049504"/>
    </source>
</evidence>
<dbReference type="GO" id="GO:0008818">
    <property type="term" value="F:cobalamin 5'-phosphate synthase activity"/>
    <property type="evidence" value="ECO:0007669"/>
    <property type="project" value="UniProtKB-UniRule"/>
</dbReference>
<comment type="catalytic activity">
    <reaction evidence="18 19">
        <text>alpha-ribazole 5'-phosphate + adenosylcob(III)inamide-GDP = adenosylcob(III)alamin 5'-phosphate + GMP + H(+)</text>
        <dbReference type="Rhea" id="RHEA:23560"/>
        <dbReference type="ChEBI" id="CHEBI:15378"/>
        <dbReference type="ChEBI" id="CHEBI:57918"/>
        <dbReference type="ChEBI" id="CHEBI:58115"/>
        <dbReference type="ChEBI" id="CHEBI:60487"/>
        <dbReference type="ChEBI" id="CHEBI:60493"/>
        <dbReference type="EC" id="2.7.8.26"/>
    </reaction>
</comment>
<dbReference type="EMBL" id="CP001672">
    <property type="protein sequence ID" value="ACT47175.1"/>
    <property type="molecule type" value="Genomic_DNA"/>
</dbReference>
<evidence type="ECO:0000256" key="7">
    <source>
        <dbReference type="ARBA" id="ARBA00022475"/>
    </source>
</evidence>
<keyword evidence="8 19" id="KW-0169">Cobalamin biosynthesis</keyword>
<dbReference type="PANTHER" id="PTHR34148:SF1">
    <property type="entry name" value="ADENOSYLCOBINAMIDE-GDP RIBAZOLETRANSFERASE"/>
    <property type="match status" value="1"/>
</dbReference>
<dbReference type="NCBIfam" id="TIGR00317">
    <property type="entry name" value="cobS"/>
    <property type="match status" value="1"/>
</dbReference>
<reference evidence="20 21" key="2">
    <citation type="journal article" date="2011" name="J. Bacteriol.">
        <title>Genomes of three methylotrophs from a single niche uncover genetic and metabolic divergence of Methylophilaceae.</title>
        <authorList>
            <person name="Lapidus A."/>
            <person name="Clum A."/>
            <person name="Labutti K."/>
            <person name="Kaluzhnaya M.G."/>
            <person name="Lim S."/>
            <person name="Beck D.A."/>
            <person name="Glavina Del Rio T."/>
            <person name="Nolan M."/>
            <person name="Mavromatis K."/>
            <person name="Huntemann M."/>
            <person name="Lucas S."/>
            <person name="Lidstrom M.E."/>
            <person name="Ivanova N."/>
            <person name="Chistoserdova L."/>
        </authorList>
    </citation>
    <scope>NUCLEOTIDE SEQUENCE [LARGE SCALE GENOMIC DNA]</scope>
    <source>
        <strain evidence="21">JLW8 / ATCC BAA-1282 / DSM 17540</strain>
    </source>
</reference>
<keyword evidence="9 19" id="KW-0808">Transferase</keyword>
<feature type="transmembrane region" description="Helical" evidence="19">
    <location>
        <begin position="12"/>
        <end position="30"/>
    </location>
</feature>
<evidence type="ECO:0000313" key="21">
    <source>
        <dbReference type="Proteomes" id="UP000002742"/>
    </source>
</evidence>
<evidence type="ECO:0000256" key="16">
    <source>
        <dbReference type="ARBA" id="ARBA00032853"/>
    </source>
</evidence>
<comment type="catalytic activity">
    <reaction evidence="17 19">
        <text>alpha-ribazole + adenosylcob(III)inamide-GDP = adenosylcob(III)alamin + GMP + H(+)</text>
        <dbReference type="Rhea" id="RHEA:16049"/>
        <dbReference type="ChEBI" id="CHEBI:10329"/>
        <dbReference type="ChEBI" id="CHEBI:15378"/>
        <dbReference type="ChEBI" id="CHEBI:18408"/>
        <dbReference type="ChEBI" id="CHEBI:58115"/>
        <dbReference type="ChEBI" id="CHEBI:60487"/>
        <dbReference type="EC" id="2.7.8.26"/>
    </reaction>
</comment>
<evidence type="ECO:0000256" key="6">
    <source>
        <dbReference type="ARBA" id="ARBA00015850"/>
    </source>
</evidence>
<comment type="function">
    <text evidence="14 19">Joins adenosylcobinamide-GDP and alpha-ribazole to generate adenosylcobalamin (Ado-cobalamin). Also synthesizes adenosylcobalamin 5'-phosphate from adenosylcobinamide-GDP and alpha-ribazole 5'-phosphate.</text>
</comment>
<evidence type="ECO:0000256" key="1">
    <source>
        <dbReference type="ARBA" id="ARBA00001946"/>
    </source>
</evidence>
<dbReference type="RefSeq" id="WP_012777632.1">
    <property type="nucleotide sequence ID" value="NC_012968.1"/>
</dbReference>